<dbReference type="InterPro" id="IPR036196">
    <property type="entry name" value="Ptyr_pPase_sf"/>
</dbReference>
<dbReference type="Proteomes" id="UP000070250">
    <property type="component" value="Chromosome"/>
</dbReference>
<evidence type="ECO:0000256" key="4">
    <source>
        <dbReference type="ARBA" id="ARBA00022912"/>
    </source>
</evidence>
<evidence type="ECO:0000256" key="1">
    <source>
        <dbReference type="ARBA" id="ARBA00011063"/>
    </source>
</evidence>
<reference evidence="7 8" key="1">
    <citation type="submission" date="2015-06" db="EMBL/GenBank/DDBJ databases">
        <title>A Comprehensive Approach to Explore the Metabolic and Phylogenetic Diversity of Bacterial Steroid Degradation in the Environment: Testosterone as an Example.</title>
        <authorList>
            <person name="Yang F.-C."/>
            <person name="Chen Y.-L."/>
            <person name="Yu C.-P."/>
            <person name="Tang S.-L."/>
            <person name="Wang P.-H."/>
            <person name="Ismail W."/>
            <person name="Wang C.-H."/>
            <person name="Yang C.-Y."/>
            <person name="Chiang Y.-R."/>
        </authorList>
    </citation>
    <scope>NUCLEOTIDE SEQUENCE [LARGE SCALE GENOMIC DNA]</scope>
    <source>
        <strain evidence="7 8">DSM 18526</strain>
    </source>
</reference>
<dbReference type="Pfam" id="PF01451">
    <property type="entry name" value="LMWPc"/>
    <property type="match status" value="1"/>
</dbReference>
<evidence type="ECO:0000256" key="2">
    <source>
        <dbReference type="ARBA" id="ARBA00013064"/>
    </source>
</evidence>
<dbReference type="InterPro" id="IPR017867">
    <property type="entry name" value="Tyr_phospatase_low_mol_wt"/>
</dbReference>
<protein>
    <recommendedName>
        <fullName evidence="2">protein-tyrosine-phosphatase</fullName>
        <ecNumber evidence="2">3.1.3.48</ecNumber>
    </recommendedName>
</protein>
<gene>
    <name evidence="7" type="ORF">ACG33_07345</name>
</gene>
<dbReference type="PATRIC" id="fig|465721.4.peg.1555"/>
<proteinExistence type="inferred from homology"/>
<name>A0A127F912_STEDE</name>
<dbReference type="EC" id="3.1.3.48" evidence="2"/>
<feature type="active site" description="Proton donor" evidence="5">
    <location>
        <position position="130"/>
    </location>
</feature>
<dbReference type="EMBL" id="CP011971">
    <property type="protein sequence ID" value="AMN46912.1"/>
    <property type="molecule type" value="Genomic_DNA"/>
</dbReference>
<dbReference type="InterPro" id="IPR050438">
    <property type="entry name" value="LMW_PTPase"/>
</dbReference>
<organism evidence="7 8">
    <name type="scientific">Steroidobacter denitrificans</name>
    <dbReference type="NCBI Taxonomy" id="465721"/>
    <lineage>
        <taxon>Bacteria</taxon>
        <taxon>Pseudomonadati</taxon>
        <taxon>Pseudomonadota</taxon>
        <taxon>Gammaproteobacteria</taxon>
        <taxon>Steroidobacterales</taxon>
        <taxon>Steroidobacteraceae</taxon>
        <taxon>Steroidobacter</taxon>
    </lineage>
</organism>
<evidence type="ECO:0000313" key="8">
    <source>
        <dbReference type="Proteomes" id="UP000070250"/>
    </source>
</evidence>
<dbReference type="SMART" id="SM00226">
    <property type="entry name" value="LMWPc"/>
    <property type="match status" value="1"/>
</dbReference>
<dbReference type="Gene3D" id="3.40.50.2300">
    <property type="match status" value="1"/>
</dbReference>
<keyword evidence="3" id="KW-0378">Hydrolase</keyword>
<evidence type="ECO:0000313" key="7">
    <source>
        <dbReference type="EMBL" id="AMN46912.1"/>
    </source>
</evidence>
<dbReference type="STRING" id="465721.ACG33_07345"/>
<evidence type="ECO:0000256" key="5">
    <source>
        <dbReference type="PIRSR" id="PIRSR617867-1"/>
    </source>
</evidence>
<dbReference type="PANTHER" id="PTHR11717">
    <property type="entry name" value="LOW MOLECULAR WEIGHT PROTEIN TYROSINE PHOSPHATASE"/>
    <property type="match status" value="1"/>
</dbReference>
<comment type="similarity">
    <text evidence="1">Belongs to the low molecular weight phosphotyrosine protein phosphatase family.</text>
</comment>
<accession>A0A127F912</accession>
<dbReference type="PANTHER" id="PTHR11717:SF7">
    <property type="entry name" value="LOW MOLECULAR WEIGHT PHOSPHOTYROSINE PROTEIN PHOSPHATASE"/>
    <property type="match status" value="1"/>
</dbReference>
<evidence type="ECO:0000259" key="6">
    <source>
        <dbReference type="SMART" id="SM00226"/>
    </source>
</evidence>
<feature type="domain" description="Phosphotyrosine protein phosphatase I" evidence="6">
    <location>
        <begin position="14"/>
        <end position="156"/>
    </location>
</feature>
<sequence length="175" mass="19571">MKETLCDASDSIALRILMVCTANVCRSPMAEAVLSRLATPNSIQVRVFSRGLITPQRATVHEWAVKACRKAGVQIDQNRQAVRLRFADVYAADLILVMEQAHRSVLRRDFPAHTGKVHMLGHWQGVEIDDPLGGDEEQFTRCLCAIRTGVVAWMERLQGLQWSRSRSAVMNGRAT</sequence>
<feature type="active site" description="Nucleophile" evidence="5">
    <location>
        <position position="20"/>
    </location>
</feature>
<dbReference type="InterPro" id="IPR023485">
    <property type="entry name" value="Ptyr_pPase"/>
</dbReference>
<feature type="active site" evidence="5">
    <location>
        <position position="26"/>
    </location>
</feature>
<dbReference type="AlphaFoldDB" id="A0A127F912"/>
<dbReference type="PRINTS" id="PR00719">
    <property type="entry name" value="LMWPTPASE"/>
</dbReference>
<evidence type="ECO:0000256" key="3">
    <source>
        <dbReference type="ARBA" id="ARBA00022801"/>
    </source>
</evidence>
<dbReference type="OrthoDB" id="9784339at2"/>
<dbReference type="SUPFAM" id="SSF52788">
    <property type="entry name" value="Phosphotyrosine protein phosphatases I"/>
    <property type="match status" value="1"/>
</dbReference>
<keyword evidence="8" id="KW-1185">Reference proteome</keyword>
<dbReference type="KEGG" id="sdf:ACG33_07345"/>
<dbReference type="GO" id="GO:0004725">
    <property type="term" value="F:protein tyrosine phosphatase activity"/>
    <property type="evidence" value="ECO:0007669"/>
    <property type="project" value="UniProtKB-EC"/>
</dbReference>
<keyword evidence="4" id="KW-0904">Protein phosphatase</keyword>